<dbReference type="Proteomes" id="UP001154265">
    <property type="component" value="Unassembled WGS sequence"/>
</dbReference>
<proteinExistence type="predicted"/>
<evidence type="ECO:0000313" key="3">
    <source>
        <dbReference type="Proteomes" id="UP001154265"/>
    </source>
</evidence>
<name>A0ABT6F2H7_9SYNE</name>
<organism evidence="2 3">
    <name type="scientific">Candidatus Synechococcus calcipolaris G9</name>
    <dbReference type="NCBI Taxonomy" id="1497997"/>
    <lineage>
        <taxon>Bacteria</taxon>
        <taxon>Bacillati</taxon>
        <taxon>Cyanobacteriota</taxon>
        <taxon>Cyanophyceae</taxon>
        <taxon>Synechococcales</taxon>
        <taxon>Synechococcaceae</taxon>
        <taxon>Synechococcus</taxon>
    </lineage>
</organism>
<dbReference type="Gene3D" id="1.10.260.40">
    <property type="entry name" value="lambda repressor-like DNA-binding domains"/>
    <property type="match status" value="1"/>
</dbReference>
<comment type="caution">
    <text evidence="2">The sequence shown here is derived from an EMBL/GenBank/DDBJ whole genome shotgun (WGS) entry which is preliminary data.</text>
</comment>
<dbReference type="Pfam" id="PF01381">
    <property type="entry name" value="HTH_3"/>
    <property type="match status" value="1"/>
</dbReference>
<dbReference type="EMBL" id="JAKKUT010000006">
    <property type="protein sequence ID" value="MDG2991981.1"/>
    <property type="molecule type" value="Genomic_DNA"/>
</dbReference>
<dbReference type="CDD" id="cd00093">
    <property type="entry name" value="HTH_XRE"/>
    <property type="match status" value="1"/>
</dbReference>
<feature type="domain" description="HTH cro/C1-type" evidence="1">
    <location>
        <begin position="16"/>
        <end position="63"/>
    </location>
</feature>
<dbReference type="RefSeq" id="WP_277867910.1">
    <property type="nucleotide sequence ID" value="NZ_JAKKUT010000006.1"/>
</dbReference>
<keyword evidence="3" id="KW-1185">Reference proteome</keyword>
<evidence type="ECO:0000259" key="1">
    <source>
        <dbReference type="PROSITE" id="PS50943"/>
    </source>
</evidence>
<accession>A0ABT6F2H7</accession>
<dbReference type="InterPro" id="IPR001387">
    <property type="entry name" value="Cro/C1-type_HTH"/>
</dbReference>
<dbReference type="Gene3D" id="1.10.30.50">
    <property type="match status" value="1"/>
</dbReference>
<dbReference type="Pfam" id="PF13395">
    <property type="entry name" value="HNH_4"/>
    <property type="match status" value="1"/>
</dbReference>
<evidence type="ECO:0000313" key="2">
    <source>
        <dbReference type="EMBL" id="MDG2991981.1"/>
    </source>
</evidence>
<gene>
    <name evidence="2" type="ORF">L3556_13715</name>
</gene>
<protein>
    <submittedName>
        <fullName evidence="2">Helix-turn-helix domain-containing protein</fullName>
    </submittedName>
</protein>
<reference evidence="2" key="1">
    <citation type="journal article" date="2022" name="Genome Biol. Evol.">
        <title>A New Gene Family Diagnostic for Intracellular Biomineralization of Amorphous Ca Carbonates by Cyanobacteria.</title>
        <authorList>
            <person name="Benzerara K."/>
            <person name="Duprat E."/>
            <person name="Bitard-Feildel T."/>
            <person name="Caumes G."/>
            <person name="Cassier-Chauvat C."/>
            <person name="Chauvat F."/>
            <person name="Dezi M."/>
            <person name="Diop S.I."/>
            <person name="Gaschignard G."/>
            <person name="Gorgen S."/>
            <person name="Gugger M."/>
            <person name="Lopez-Garcia P."/>
            <person name="Millet M."/>
            <person name="Skouri-Panet F."/>
            <person name="Moreira D."/>
            <person name="Callebaut I."/>
        </authorList>
    </citation>
    <scope>NUCLEOTIDE SEQUENCE</scope>
    <source>
        <strain evidence="2">G9</strain>
    </source>
</reference>
<sequence length="486" mass="55569">MGKAGKVLGQILTSYGISQGKLAEQLGIARSNVHRWVAEIRDPNSETVQGIITALKAINPDAADEFIGLYASGLAVGQDTFAEANSGAWINPVSGGLERLPDTEGLNVAALSRLFDKTTTSYKYVFFLSLLDILRRQNFDIDSTISLRDLLIEILVNAWYPHTYFKLSFGIQDKIAIKLDSLELDLDKPAFDELEKNLLREEISKRNLDNLLIGKDSLMRYVPFRLITPFLSQQLKAYKSQSRGTTRNDDIENEIITALAEQYFDTAKPLYKFNGNSPKLCKSIQLSSEWISYIRINYSIVRGWVSWKWLQYMQSKNPSTPAISNKLFPQIRRGALASQTKYWQKILEYTDEISCIYSNRPLRADSKLSLDHYLPWSFVAHDQIWNLVPTFSDVNSSKSKIIPSSVYFDSFVRVHYLGLKIWKEKMIKDKTLNRFIDMYISDLRLHTKDDLTDFEKLSKAYNSTFQPLLSLATSLGFEAGWNYSQN</sequence>
<dbReference type="SUPFAM" id="SSF47413">
    <property type="entry name" value="lambda repressor-like DNA-binding domains"/>
    <property type="match status" value="1"/>
</dbReference>
<dbReference type="InterPro" id="IPR010982">
    <property type="entry name" value="Lambda_DNA-bd_dom_sf"/>
</dbReference>
<dbReference type="PROSITE" id="PS50943">
    <property type="entry name" value="HTH_CROC1"/>
    <property type="match status" value="1"/>
</dbReference>
<reference evidence="2" key="2">
    <citation type="submission" date="2022-01" db="EMBL/GenBank/DDBJ databases">
        <authorList>
            <person name="Zivanovic Y."/>
            <person name="Moreira D."/>
            <person name="Lopez-Garcia P."/>
        </authorList>
    </citation>
    <scope>NUCLEOTIDE SEQUENCE</scope>
    <source>
        <strain evidence="2">G9</strain>
    </source>
</reference>
<dbReference type="InterPro" id="IPR003615">
    <property type="entry name" value="HNH_nuc"/>
</dbReference>